<evidence type="ECO:0000313" key="13">
    <source>
        <dbReference type="EMBL" id="NEY91292.1"/>
    </source>
</evidence>
<dbReference type="RefSeq" id="WP_164626582.1">
    <property type="nucleotide sequence ID" value="NZ_JAAIVJ010000008.1"/>
</dbReference>
<dbReference type="GO" id="GO:0006777">
    <property type="term" value="P:Mo-molybdopterin cofactor biosynthetic process"/>
    <property type="evidence" value="ECO:0007669"/>
    <property type="project" value="UniProtKB-UniRule"/>
</dbReference>
<dbReference type="PANTHER" id="PTHR10192">
    <property type="entry name" value="MOLYBDOPTERIN BIOSYNTHESIS PROTEIN"/>
    <property type="match status" value="1"/>
</dbReference>
<keyword evidence="5 11" id="KW-0500">Molybdenum</keyword>
<dbReference type="SMART" id="SM00852">
    <property type="entry name" value="MoCF_biosynth"/>
    <property type="match status" value="1"/>
</dbReference>
<name>A0A6M0QXX1_9RHOB</name>
<dbReference type="SUPFAM" id="SSF63882">
    <property type="entry name" value="MoeA N-terminal region -like"/>
    <property type="match status" value="1"/>
</dbReference>
<proteinExistence type="inferred from homology"/>
<evidence type="ECO:0000256" key="2">
    <source>
        <dbReference type="ARBA" id="ARBA00002901"/>
    </source>
</evidence>
<keyword evidence="8 11" id="KW-0460">Magnesium</keyword>
<comment type="similarity">
    <text evidence="4 11">Belongs to the MoeA family.</text>
</comment>
<dbReference type="Pfam" id="PF00994">
    <property type="entry name" value="MoCF_biosynth"/>
    <property type="match status" value="1"/>
</dbReference>
<dbReference type="GO" id="GO:0046872">
    <property type="term" value="F:metal ion binding"/>
    <property type="evidence" value="ECO:0007669"/>
    <property type="project" value="UniProtKB-UniRule"/>
</dbReference>
<dbReference type="InterPro" id="IPR036135">
    <property type="entry name" value="MoeA_linker/N_sf"/>
</dbReference>
<evidence type="ECO:0000256" key="7">
    <source>
        <dbReference type="ARBA" id="ARBA00022723"/>
    </source>
</evidence>
<comment type="function">
    <text evidence="2 11">Catalyzes the insertion of molybdate into adenylated molybdopterin with the concomitant release of AMP.</text>
</comment>
<comment type="pathway">
    <text evidence="3 11">Cofactor biosynthesis; molybdopterin biosynthesis.</text>
</comment>
<evidence type="ECO:0000256" key="10">
    <source>
        <dbReference type="ARBA" id="ARBA00047317"/>
    </source>
</evidence>
<dbReference type="InterPro" id="IPR036688">
    <property type="entry name" value="MoeA_C_domain_IV_sf"/>
</dbReference>
<reference evidence="13 14" key="1">
    <citation type="submission" date="2020-02" db="EMBL/GenBank/DDBJ databases">
        <authorList>
            <person name="Chen W.-M."/>
        </authorList>
    </citation>
    <scope>NUCLEOTIDE SEQUENCE [LARGE SCALE GENOMIC DNA]</scope>
    <source>
        <strain evidence="13 14">KMS-5</strain>
    </source>
</reference>
<evidence type="ECO:0000259" key="12">
    <source>
        <dbReference type="SMART" id="SM00852"/>
    </source>
</evidence>
<protein>
    <recommendedName>
        <fullName evidence="11">Molybdopterin molybdenumtransferase</fullName>
        <ecNumber evidence="11">2.10.1.1</ecNumber>
    </recommendedName>
</protein>
<dbReference type="FunFam" id="3.40.980.10:FF:000004">
    <property type="entry name" value="Molybdopterin molybdenumtransferase"/>
    <property type="match status" value="1"/>
</dbReference>
<dbReference type="GO" id="GO:0061599">
    <property type="term" value="F:molybdopterin molybdotransferase activity"/>
    <property type="evidence" value="ECO:0007669"/>
    <property type="project" value="UniProtKB-UniRule"/>
</dbReference>
<dbReference type="InterPro" id="IPR005110">
    <property type="entry name" value="MoeA_linker/N"/>
</dbReference>
<dbReference type="Pfam" id="PF03454">
    <property type="entry name" value="MoeA_C"/>
    <property type="match status" value="1"/>
</dbReference>
<dbReference type="InterPro" id="IPR038987">
    <property type="entry name" value="MoeA-like"/>
</dbReference>
<dbReference type="AlphaFoldDB" id="A0A6M0QXX1"/>
<evidence type="ECO:0000256" key="3">
    <source>
        <dbReference type="ARBA" id="ARBA00005046"/>
    </source>
</evidence>
<dbReference type="GO" id="GO:0005829">
    <property type="term" value="C:cytosol"/>
    <property type="evidence" value="ECO:0007669"/>
    <property type="project" value="TreeGrafter"/>
</dbReference>
<evidence type="ECO:0000256" key="6">
    <source>
        <dbReference type="ARBA" id="ARBA00022679"/>
    </source>
</evidence>
<evidence type="ECO:0000256" key="5">
    <source>
        <dbReference type="ARBA" id="ARBA00022505"/>
    </source>
</evidence>
<comment type="cofactor">
    <cofactor evidence="1 11">
        <name>Mg(2+)</name>
        <dbReference type="ChEBI" id="CHEBI:18420"/>
    </cofactor>
</comment>
<dbReference type="InterPro" id="IPR001453">
    <property type="entry name" value="MoaB/Mog_dom"/>
</dbReference>
<dbReference type="UniPathway" id="UPA00344"/>
<dbReference type="Proteomes" id="UP000477782">
    <property type="component" value="Unassembled WGS sequence"/>
</dbReference>
<evidence type="ECO:0000313" key="14">
    <source>
        <dbReference type="Proteomes" id="UP000477782"/>
    </source>
</evidence>
<keyword evidence="9 11" id="KW-0501">Molybdenum cofactor biosynthesis</keyword>
<dbReference type="Gene3D" id="3.40.980.10">
    <property type="entry name" value="MoaB/Mog-like domain"/>
    <property type="match status" value="1"/>
</dbReference>
<evidence type="ECO:0000256" key="1">
    <source>
        <dbReference type="ARBA" id="ARBA00001946"/>
    </source>
</evidence>
<dbReference type="InterPro" id="IPR005111">
    <property type="entry name" value="MoeA_C_domain_IV"/>
</dbReference>
<comment type="caution">
    <text evidence="13">The sequence shown here is derived from an EMBL/GenBank/DDBJ whole genome shotgun (WGS) entry which is preliminary data.</text>
</comment>
<evidence type="ECO:0000256" key="9">
    <source>
        <dbReference type="ARBA" id="ARBA00023150"/>
    </source>
</evidence>
<comment type="catalytic activity">
    <reaction evidence="10">
        <text>adenylyl-molybdopterin + molybdate = Mo-molybdopterin + AMP + H(+)</text>
        <dbReference type="Rhea" id="RHEA:35047"/>
        <dbReference type="ChEBI" id="CHEBI:15378"/>
        <dbReference type="ChEBI" id="CHEBI:36264"/>
        <dbReference type="ChEBI" id="CHEBI:62727"/>
        <dbReference type="ChEBI" id="CHEBI:71302"/>
        <dbReference type="ChEBI" id="CHEBI:456215"/>
        <dbReference type="EC" id="2.10.1.1"/>
    </reaction>
</comment>
<gene>
    <name evidence="13" type="ORF">G4Z14_13390</name>
</gene>
<dbReference type="Gene3D" id="3.90.105.10">
    <property type="entry name" value="Molybdopterin biosynthesis moea protein, domain 2"/>
    <property type="match status" value="1"/>
</dbReference>
<dbReference type="InterPro" id="IPR036425">
    <property type="entry name" value="MoaB/Mog-like_dom_sf"/>
</dbReference>
<dbReference type="EMBL" id="JAAIVJ010000008">
    <property type="protein sequence ID" value="NEY91292.1"/>
    <property type="molecule type" value="Genomic_DNA"/>
</dbReference>
<accession>A0A6M0QXX1</accession>
<dbReference type="EC" id="2.10.1.1" evidence="11"/>
<evidence type="ECO:0000256" key="11">
    <source>
        <dbReference type="RuleBase" id="RU365090"/>
    </source>
</evidence>
<organism evidence="13 14">
    <name type="scientific">Tabrizicola oligotrophica</name>
    <dbReference type="NCBI Taxonomy" id="2710650"/>
    <lineage>
        <taxon>Bacteria</taxon>
        <taxon>Pseudomonadati</taxon>
        <taxon>Pseudomonadota</taxon>
        <taxon>Alphaproteobacteria</taxon>
        <taxon>Rhodobacterales</taxon>
        <taxon>Paracoccaceae</taxon>
        <taxon>Tabrizicola</taxon>
    </lineage>
</organism>
<dbReference type="Gene3D" id="2.170.190.11">
    <property type="entry name" value="Molybdopterin biosynthesis moea protein, domain 3"/>
    <property type="match status" value="1"/>
</dbReference>
<dbReference type="CDD" id="cd00887">
    <property type="entry name" value="MoeA"/>
    <property type="match status" value="1"/>
</dbReference>
<dbReference type="PANTHER" id="PTHR10192:SF5">
    <property type="entry name" value="GEPHYRIN"/>
    <property type="match status" value="1"/>
</dbReference>
<dbReference type="SUPFAM" id="SSF63867">
    <property type="entry name" value="MoeA C-terminal domain-like"/>
    <property type="match status" value="1"/>
</dbReference>
<keyword evidence="14" id="KW-1185">Reference proteome</keyword>
<sequence length="393" mass="40698">MITVEEALQRCFALVTPLPAETVPLRQAAGRVLAAAATARLTQPPFDASAMDGYALGRAGAAGAGYSVIGEAGAGHAFEGRLSPDQATRIFTGAPLPEGAETIAIQEDVTVSGSAITVNAATRPGDNIRRRGQDFALGDALSAPRRLRANDLALLAAMNIADIPVARRPVVAIIATGDELVMPGDTPGPEQIVASNLFALEAMARAEGAEVRLLPIARDTEDDLRQVFALAEGADLIVTIGGASVGDHDLVGRVAEGMGLERAFWKIAMRPGKPLMAGRLGAALMLGLPGNPVSAIVCGHLFLLPMLRAMQGLPAAASPTARAVLAEDVGPAGPRVHYMRARLSPGDGLPLIAPFVSQDSALLRILTEADALLIRPLGDGPRRAGEVVDYLPL</sequence>
<feature type="domain" description="MoaB/Mog" evidence="12">
    <location>
        <begin position="172"/>
        <end position="309"/>
    </location>
</feature>
<keyword evidence="6 11" id="KW-0808">Transferase</keyword>
<keyword evidence="7 11" id="KW-0479">Metal-binding</keyword>
<dbReference type="SUPFAM" id="SSF53218">
    <property type="entry name" value="Molybdenum cofactor biosynthesis proteins"/>
    <property type="match status" value="1"/>
</dbReference>
<dbReference type="NCBIfam" id="NF045515">
    <property type="entry name" value="Glp_gephyrin"/>
    <property type="match status" value="1"/>
</dbReference>
<dbReference type="Pfam" id="PF03453">
    <property type="entry name" value="MoeA_N"/>
    <property type="match status" value="1"/>
</dbReference>
<evidence type="ECO:0000256" key="8">
    <source>
        <dbReference type="ARBA" id="ARBA00022842"/>
    </source>
</evidence>
<evidence type="ECO:0000256" key="4">
    <source>
        <dbReference type="ARBA" id="ARBA00010763"/>
    </source>
</evidence>
<dbReference type="Gene3D" id="2.40.340.10">
    <property type="entry name" value="MoeA, C-terminal, domain IV"/>
    <property type="match status" value="1"/>
</dbReference>